<feature type="domain" description="Integrator complex subunit 3 N-terminal" evidence="7">
    <location>
        <begin position="61"/>
        <end position="465"/>
    </location>
</feature>
<keyword evidence="4" id="KW-0963">Cytoplasm</keyword>
<dbReference type="GO" id="GO:0005634">
    <property type="term" value="C:nucleus"/>
    <property type="evidence" value="ECO:0007669"/>
    <property type="project" value="UniProtKB-SubCell"/>
</dbReference>
<feature type="domain" description="Ints3-like C-terminal" evidence="8">
    <location>
        <begin position="553"/>
        <end position="944"/>
    </location>
</feature>
<comment type="subcellular location">
    <subcellularLocation>
        <location evidence="2">Cytoplasm</location>
    </subcellularLocation>
    <subcellularLocation>
        <location evidence="1">Nucleus</location>
    </subcellularLocation>
</comment>
<evidence type="ECO:0000256" key="1">
    <source>
        <dbReference type="ARBA" id="ARBA00004123"/>
    </source>
</evidence>
<dbReference type="GO" id="GO:0005737">
    <property type="term" value="C:cytoplasm"/>
    <property type="evidence" value="ECO:0007669"/>
    <property type="project" value="UniProtKB-SubCell"/>
</dbReference>
<evidence type="ECO:0000256" key="4">
    <source>
        <dbReference type="ARBA" id="ARBA00022490"/>
    </source>
</evidence>
<sequence>MEQSTKLTQSRLVAATVLEPKDELSERFEQCYNVVHNIRNGMSDREANDALNSYVSKGSPQHEEVQLGLLYAILTDPTAAVKSYRDMTLISRDAMSLVLRHTNQIIFEKWLKLLDNTRVQVIWLLRALVKSSVNGTESVCLSLLRQIAGGDVSQKNIWLTENMLDVFSENRTWLDKIPSLIATVVYTYLRVIEDHNGPVFVNLRQREVELCIGLIREKWTDCIHIGRDLVRLLQNVARISDFEKLWKDMVQNPTAIHAQFTGVQQLMLMRTSRKFLISRLTPDMETKLVFLVTKVKFGQHKRCQDWFQRQYLSTPESQSLRCDLIRYICAVFHPPNELICSDIIPRWAVIGWLLTTCTSNVAATNAKLALFYDWLVFDPEKDSIMNIEPAILVMFHSIRPHPAITATLLDFLCRIMPHFSLPLKVHVKQGIFTSLKTILDKRVLQSLSPLFDNPKLDRDLRALIRENFLEFCSQEVKEEPLNNKDVIEIDNGNHVDNNLSDDHAAFSDEDDDVPIGQLKTSETKFQPIQDTRYQPVDITDILPQLGGDLQEFTEQLQAEKDPEIQCEIMDRIMQTVLNEDEFDQDTPTPLATCLCEIISNQFSTSIFPQETDEESLEDSIGSPLFVMFRFLCTLSEEDPSRQPVLQLLGEMYSRQPRIGYHLLYFVKVGKVNDEKMSSYKDFCKSLDSKDLESCLMSDLKLAQEDDIRLFTFIMPDIYTNFPRIAIGNAELLNMIVSAIDGTQLQDLICQILQGHLVMFRKDSFLSVLNASLDWETLEQYFLWQLITAHNIPVEYIMPILPKLDFMCHAEAMSSVLVLLKMEGPSADLLRPVLCRDCKKHDFFTVSILKYWAQEFEDKLADLILSQVNKLNSTPKKRQRTGSTASSKKENASVEQVLSHLDHMRQVCRNISFLNNENIQQALQQIQQSASESLKTRYGDLLALAEDIEDVRTTRVLRGLPVRKAASASAAMGIDNRLCRINKSKKQPQDYSDSATESSEVS</sequence>
<keyword evidence="10" id="KW-1185">Reference proteome</keyword>
<evidence type="ECO:0000256" key="6">
    <source>
        <dbReference type="SAM" id="MobiDB-lite"/>
    </source>
</evidence>
<reference evidence="9 10" key="1">
    <citation type="journal article" date="2017" name="Nat. Ecol. Evol.">
        <title>Scallop genome provides insights into evolution of bilaterian karyotype and development.</title>
        <authorList>
            <person name="Wang S."/>
            <person name="Zhang J."/>
            <person name="Jiao W."/>
            <person name="Li J."/>
            <person name="Xun X."/>
            <person name="Sun Y."/>
            <person name="Guo X."/>
            <person name="Huan P."/>
            <person name="Dong B."/>
            <person name="Zhang L."/>
            <person name="Hu X."/>
            <person name="Sun X."/>
            <person name="Wang J."/>
            <person name="Zhao C."/>
            <person name="Wang Y."/>
            <person name="Wang D."/>
            <person name="Huang X."/>
            <person name="Wang R."/>
            <person name="Lv J."/>
            <person name="Li Y."/>
            <person name="Zhang Z."/>
            <person name="Liu B."/>
            <person name="Lu W."/>
            <person name="Hui Y."/>
            <person name="Liang J."/>
            <person name="Zhou Z."/>
            <person name="Hou R."/>
            <person name="Li X."/>
            <person name="Liu Y."/>
            <person name="Li H."/>
            <person name="Ning X."/>
            <person name="Lin Y."/>
            <person name="Zhao L."/>
            <person name="Xing Q."/>
            <person name="Dou J."/>
            <person name="Li Y."/>
            <person name="Mao J."/>
            <person name="Guo H."/>
            <person name="Dou H."/>
            <person name="Li T."/>
            <person name="Mu C."/>
            <person name="Jiang W."/>
            <person name="Fu Q."/>
            <person name="Fu X."/>
            <person name="Miao Y."/>
            <person name="Liu J."/>
            <person name="Yu Q."/>
            <person name="Li R."/>
            <person name="Liao H."/>
            <person name="Li X."/>
            <person name="Kong Y."/>
            <person name="Jiang Z."/>
            <person name="Chourrout D."/>
            <person name="Li R."/>
            <person name="Bao Z."/>
        </authorList>
    </citation>
    <scope>NUCLEOTIDE SEQUENCE [LARGE SCALE GENOMIC DNA]</scope>
    <source>
        <strain evidence="9 10">PY_sf001</strain>
    </source>
</reference>
<evidence type="ECO:0000256" key="5">
    <source>
        <dbReference type="ARBA" id="ARBA00023242"/>
    </source>
</evidence>
<accession>A0A210PMU0</accession>
<name>A0A210PMU0_MIZYE</name>
<dbReference type="InterPro" id="IPR056518">
    <property type="entry name" value="HEAT_Ints3_C"/>
</dbReference>
<organism evidence="9 10">
    <name type="scientific">Mizuhopecten yessoensis</name>
    <name type="common">Japanese scallop</name>
    <name type="synonym">Patinopecten yessoensis</name>
    <dbReference type="NCBI Taxonomy" id="6573"/>
    <lineage>
        <taxon>Eukaryota</taxon>
        <taxon>Metazoa</taxon>
        <taxon>Spiralia</taxon>
        <taxon>Lophotrochozoa</taxon>
        <taxon>Mollusca</taxon>
        <taxon>Bivalvia</taxon>
        <taxon>Autobranchia</taxon>
        <taxon>Pteriomorphia</taxon>
        <taxon>Pectinida</taxon>
        <taxon>Pectinoidea</taxon>
        <taxon>Pectinidae</taxon>
        <taxon>Mizuhopecten</taxon>
    </lineage>
</organism>
<evidence type="ECO:0000259" key="7">
    <source>
        <dbReference type="Pfam" id="PF10189"/>
    </source>
</evidence>
<dbReference type="AlphaFoldDB" id="A0A210PMU0"/>
<dbReference type="PANTHER" id="PTHR13587:SF7">
    <property type="entry name" value="INTEGRATOR COMPLEX SUBUNIT 3"/>
    <property type="match status" value="1"/>
</dbReference>
<keyword evidence="5" id="KW-0539">Nucleus</keyword>
<proteinExistence type="inferred from homology"/>
<feature type="region of interest" description="Disordered" evidence="6">
    <location>
        <begin position="873"/>
        <end position="894"/>
    </location>
</feature>
<comment type="caution">
    <text evidence="9">The sequence shown here is derived from an EMBL/GenBank/DDBJ whole genome shotgun (WGS) entry which is preliminary data.</text>
</comment>
<dbReference type="EMBL" id="NEDP02005580">
    <property type="protein sequence ID" value="OWF37783.1"/>
    <property type="molecule type" value="Genomic_DNA"/>
</dbReference>
<evidence type="ECO:0000313" key="9">
    <source>
        <dbReference type="EMBL" id="OWF37783.1"/>
    </source>
</evidence>
<dbReference type="InterPro" id="IPR045334">
    <property type="entry name" value="INTS3"/>
</dbReference>
<dbReference type="Proteomes" id="UP000242188">
    <property type="component" value="Unassembled WGS sequence"/>
</dbReference>
<dbReference type="PANTHER" id="PTHR13587">
    <property type="entry name" value="INTEGRATOR COMPLEX SUBUNIT 3"/>
    <property type="match status" value="1"/>
</dbReference>
<dbReference type="OrthoDB" id="2021145at2759"/>
<dbReference type="STRING" id="6573.A0A210PMU0"/>
<protein>
    <submittedName>
        <fullName evidence="9">Integrator complex subunit 3</fullName>
    </submittedName>
</protein>
<evidence type="ECO:0000313" key="10">
    <source>
        <dbReference type="Proteomes" id="UP000242188"/>
    </source>
</evidence>
<evidence type="ECO:0000256" key="3">
    <source>
        <dbReference type="ARBA" id="ARBA00006130"/>
    </source>
</evidence>
<dbReference type="Pfam" id="PF24566">
    <property type="entry name" value="HEAT_Ints3_C"/>
    <property type="match status" value="1"/>
</dbReference>
<dbReference type="InterPro" id="IPR019333">
    <property type="entry name" value="INTS3_N"/>
</dbReference>
<gene>
    <name evidence="9" type="ORF">KP79_PYT15638</name>
</gene>
<evidence type="ECO:0000259" key="8">
    <source>
        <dbReference type="Pfam" id="PF24566"/>
    </source>
</evidence>
<evidence type="ECO:0000256" key="2">
    <source>
        <dbReference type="ARBA" id="ARBA00004496"/>
    </source>
</evidence>
<comment type="similarity">
    <text evidence="3">Belongs to the Integrator subunit 3 family.</text>
</comment>
<dbReference type="Pfam" id="PF10189">
    <property type="entry name" value="Ints3_N"/>
    <property type="match status" value="1"/>
</dbReference>